<evidence type="ECO:0000259" key="6">
    <source>
        <dbReference type="Pfam" id="PF00389"/>
    </source>
</evidence>
<keyword evidence="3 5" id="KW-0560">Oxidoreductase</keyword>
<evidence type="ECO:0000256" key="3">
    <source>
        <dbReference type="ARBA" id="ARBA00023002"/>
    </source>
</evidence>
<dbReference type="Gene3D" id="3.40.50.720">
    <property type="entry name" value="NAD(P)-binding Rossmann-like Domain"/>
    <property type="match status" value="2"/>
</dbReference>
<dbReference type="AlphaFoldDB" id="A0A5C4JKD9"/>
<evidence type="ECO:0000256" key="2">
    <source>
        <dbReference type="ARBA" id="ARBA00022605"/>
    </source>
</evidence>
<evidence type="ECO:0000256" key="4">
    <source>
        <dbReference type="ARBA" id="ARBA00023027"/>
    </source>
</evidence>
<dbReference type="EMBL" id="VCKW01000002">
    <property type="protein sequence ID" value="TMR07371.1"/>
    <property type="molecule type" value="Genomic_DNA"/>
</dbReference>
<evidence type="ECO:0000259" key="7">
    <source>
        <dbReference type="Pfam" id="PF02826"/>
    </source>
</evidence>
<dbReference type="PANTHER" id="PTHR42789">
    <property type="entry name" value="D-ISOMER SPECIFIC 2-HYDROXYACID DEHYDROGENASE FAMILY PROTEIN (AFU_ORTHOLOGUE AFUA_6G10090)"/>
    <property type="match status" value="1"/>
</dbReference>
<dbReference type="RefSeq" id="WP_138643144.1">
    <property type="nucleotide sequence ID" value="NZ_VCKW01000002.1"/>
</dbReference>
<dbReference type="GO" id="GO:0051287">
    <property type="term" value="F:NAD binding"/>
    <property type="evidence" value="ECO:0007669"/>
    <property type="project" value="InterPro"/>
</dbReference>
<keyword evidence="4" id="KW-0520">NAD</keyword>
<dbReference type="Pfam" id="PF02826">
    <property type="entry name" value="2-Hacid_dh_C"/>
    <property type="match status" value="1"/>
</dbReference>
<dbReference type="GO" id="GO:0016616">
    <property type="term" value="F:oxidoreductase activity, acting on the CH-OH group of donors, NAD or NADP as acceptor"/>
    <property type="evidence" value="ECO:0007669"/>
    <property type="project" value="InterPro"/>
</dbReference>
<dbReference type="InterPro" id="IPR029752">
    <property type="entry name" value="D-isomer_DH_CS1"/>
</dbReference>
<dbReference type="PANTHER" id="PTHR42789:SF1">
    <property type="entry name" value="D-ISOMER SPECIFIC 2-HYDROXYACID DEHYDROGENASE FAMILY PROTEIN (AFU_ORTHOLOGUE AFUA_6G10090)"/>
    <property type="match status" value="1"/>
</dbReference>
<keyword evidence="9" id="KW-1185">Reference proteome</keyword>
<evidence type="ECO:0000256" key="1">
    <source>
        <dbReference type="ARBA" id="ARBA00005854"/>
    </source>
</evidence>
<dbReference type="SUPFAM" id="SSF52283">
    <property type="entry name" value="Formate/glycerate dehydrogenase catalytic domain-like"/>
    <property type="match status" value="1"/>
</dbReference>
<proteinExistence type="inferred from homology"/>
<dbReference type="PROSITE" id="PS00671">
    <property type="entry name" value="D_2_HYDROXYACID_DH_3"/>
    <property type="match status" value="1"/>
</dbReference>
<dbReference type="InterPro" id="IPR006139">
    <property type="entry name" value="D-isomer_2_OHA_DH_cat_dom"/>
</dbReference>
<dbReference type="GO" id="GO:0008652">
    <property type="term" value="P:amino acid biosynthetic process"/>
    <property type="evidence" value="ECO:0007669"/>
    <property type="project" value="UniProtKB-KW"/>
</dbReference>
<dbReference type="Proteomes" id="UP000309174">
    <property type="component" value="Unassembled WGS sequence"/>
</dbReference>
<dbReference type="OrthoDB" id="117809at2"/>
<evidence type="ECO:0000313" key="8">
    <source>
        <dbReference type="EMBL" id="TMR07371.1"/>
    </source>
</evidence>
<reference evidence="8 9" key="1">
    <citation type="submission" date="2019-05" db="EMBL/GenBank/DDBJ databases">
        <title>Draft genome sequence of Actinomadura sp. 14C53.</title>
        <authorList>
            <person name="Saricaoglu S."/>
            <person name="Isik K."/>
        </authorList>
    </citation>
    <scope>NUCLEOTIDE SEQUENCE [LARGE SCALE GENOMIC DNA]</scope>
    <source>
        <strain evidence="8 9">14C53</strain>
    </source>
</reference>
<feature type="domain" description="D-isomer specific 2-hydroxyacid dehydrogenase NAD-binding" evidence="7">
    <location>
        <begin position="111"/>
        <end position="283"/>
    </location>
</feature>
<comment type="caution">
    <text evidence="8">The sequence shown here is derived from an EMBL/GenBank/DDBJ whole genome shotgun (WGS) entry which is preliminary data.</text>
</comment>
<protein>
    <submittedName>
        <fullName evidence="8">D-2-hydroxyacid dehydrogenase family protein</fullName>
    </submittedName>
</protein>
<feature type="domain" description="D-isomer specific 2-hydroxyacid dehydrogenase catalytic" evidence="6">
    <location>
        <begin position="26"/>
        <end position="309"/>
    </location>
</feature>
<dbReference type="InterPro" id="IPR029753">
    <property type="entry name" value="D-isomer_DH_CS"/>
</dbReference>
<evidence type="ECO:0000256" key="5">
    <source>
        <dbReference type="RuleBase" id="RU003719"/>
    </source>
</evidence>
<sequence length="315" mass="33720">MRVAILDDYQDVALRTADWSPVPATIDVFRAPLGDEEAVVAALKPYDVLVTMRDRTALPKSALERLPNLRLITVTGRRITAIDIAACAGLGITVSGTEPLAEGGAAELTWALILAAVKRLPAELASVRAGGWTTRLGTSLSGRTLGVLGLGRLGSRVAAVGNAFGMRVVAWSQNLTAERATDAGAALVGKEELFATSDVLTIHLVLSDRTRGLVGEPELRRMKPDAWLVNTSRGPICDEDALLRACQERWIAGAALDVYDREPLPADHPLRTLDNVLASPHIGYVTDETYASWYGDAVENIVAFAKGAPIRVRHS</sequence>
<comment type="similarity">
    <text evidence="1 5">Belongs to the D-isomer specific 2-hydroxyacid dehydrogenase family.</text>
</comment>
<evidence type="ECO:0000313" key="9">
    <source>
        <dbReference type="Proteomes" id="UP000309174"/>
    </source>
</evidence>
<dbReference type="SUPFAM" id="SSF51735">
    <property type="entry name" value="NAD(P)-binding Rossmann-fold domains"/>
    <property type="match status" value="1"/>
</dbReference>
<gene>
    <name evidence="8" type="ORF">ETD83_01090</name>
</gene>
<dbReference type="InterPro" id="IPR006140">
    <property type="entry name" value="D-isomer_DH_NAD-bd"/>
</dbReference>
<dbReference type="PROSITE" id="PS00065">
    <property type="entry name" value="D_2_HYDROXYACID_DH_1"/>
    <property type="match status" value="1"/>
</dbReference>
<accession>A0A5C4JKD9</accession>
<dbReference type="InterPro" id="IPR050857">
    <property type="entry name" value="D-2-hydroxyacid_DH"/>
</dbReference>
<dbReference type="InterPro" id="IPR036291">
    <property type="entry name" value="NAD(P)-bd_dom_sf"/>
</dbReference>
<dbReference type="CDD" id="cd12169">
    <property type="entry name" value="PGDH_like_1"/>
    <property type="match status" value="1"/>
</dbReference>
<dbReference type="Pfam" id="PF00389">
    <property type="entry name" value="2-Hacid_dh"/>
    <property type="match status" value="1"/>
</dbReference>
<keyword evidence="2" id="KW-0028">Amino-acid biosynthesis</keyword>
<name>A0A5C4JKD9_9ACTN</name>
<organism evidence="8 9">
    <name type="scientific">Actinomadura soli</name>
    <dbReference type="NCBI Taxonomy" id="2508997"/>
    <lineage>
        <taxon>Bacteria</taxon>
        <taxon>Bacillati</taxon>
        <taxon>Actinomycetota</taxon>
        <taxon>Actinomycetes</taxon>
        <taxon>Streptosporangiales</taxon>
        <taxon>Thermomonosporaceae</taxon>
        <taxon>Actinomadura</taxon>
    </lineage>
</organism>